<evidence type="ECO:0000256" key="1">
    <source>
        <dbReference type="SAM" id="MobiDB-lite"/>
    </source>
</evidence>
<dbReference type="EMBL" id="JBBNAG010000001">
    <property type="protein sequence ID" value="KAK9167059.1"/>
    <property type="molecule type" value="Genomic_DNA"/>
</dbReference>
<sequence length="135" mass="15823">MQERALQQIAVQERQEKGREWLDNPLFGNKKGEKGKSMLVNVVEDGDLDYDELEVEGEDQDEDWEYDEVEGSEQGADEDRENVEEVSQDEEEHEGVKGSNEIFDKMIRGPRRNQLWKLMVVCKMRGLGMMIRKRM</sequence>
<evidence type="ECO:0000313" key="3">
    <source>
        <dbReference type="Proteomes" id="UP001419268"/>
    </source>
</evidence>
<keyword evidence="3" id="KW-1185">Reference proteome</keyword>
<evidence type="ECO:0000313" key="2">
    <source>
        <dbReference type="EMBL" id="KAK9167059.1"/>
    </source>
</evidence>
<organism evidence="2 3">
    <name type="scientific">Stephania cephalantha</name>
    <dbReference type="NCBI Taxonomy" id="152367"/>
    <lineage>
        <taxon>Eukaryota</taxon>
        <taxon>Viridiplantae</taxon>
        <taxon>Streptophyta</taxon>
        <taxon>Embryophyta</taxon>
        <taxon>Tracheophyta</taxon>
        <taxon>Spermatophyta</taxon>
        <taxon>Magnoliopsida</taxon>
        <taxon>Ranunculales</taxon>
        <taxon>Menispermaceae</taxon>
        <taxon>Menispermoideae</taxon>
        <taxon>Cissampelideae</taxon>
        <taxon>Stephania</taxon>
    </lineage>
</organism>
<feature type="compositionally biased region" description="Acidic residues" evidence="1">
    <location>
        <begin position="51"/>
        <end position="93"/>
    </location>
</feature>
<proteinExistence type="predicted"/>
<reference evidence="2 3" key="1">
    <citation type="submission" date="2024-01" db="EMBL/GenBank/DDBJ databases">
        <title>Genome assemblies of Stephania.</title>
        <authorList>
            <person name="Yang L."/>
        </authorList>
    </citation>
    <scope>NUCLEOTIDE SEQUENCE [LARGE SCALE GENOMIC DNA]</scope>
    <source>
        <strain evidence="2">JXDWG</strain>
        <tissue evidence="2">Leaf</tissue>
    </source>
</reference>
<dbReference type="Proteomes" id="UP001419268">
    <property type="component" value="Unassembled WGS sequence"/>
</dbReference>
<dbReference type="AlphaFoldDB" id="A0AAP0LDH1"/>
<comment type="caution">
    <text evidence="2">The sequence shown here is derived from an EMBL/GenBank/DDBJ whole genome shotgun (WGS) entry which is preliminary data.</text>
</comment>
<protein>
    <submittedName>
        <fullName evidence="2">Uncharacterized protein</fullName>
    </submittedName>
</protein>
<accession>A0AAP0LDH1</accession>
<name>A0AAP0LDH1_9MAGN</name>
<feature type="region of interest" description="Disordered" evidence="1">
    <location>
        <begin position="51"/>
        <end position="101"/>
    </location>
</feature>
<gene>
    <name evidence="2" type="ORF">Scep_002250</name>
</gene>